<reference evidence="1 2" key="1">
    <citation type="submission" date="2019-04" db="EMBL/GenBank/DDBJ databases">
        <authorList>
            <person name="Li M."/>
        </authorList>
    </citation>
    <scope>NUCLEOTIDE SEQUENCE [LARGE SCALE GENOMIC DNA]</scope>
    <source>
        <strain evidence="1 2">LAM1902</strain>
    </source>
</reference>
<proteinExistence type="predicted"/>
<evidence type="ECO:0000313" key="2">
    <source>
        <dbReference type="Proteomes" id="UP000306635"/>
    </source>
</evidence>
<gene>
    <name evidence="1" type="ORF">FAS41_24070</name>
</gene>
<name>A0A5R9QQ38_9PSED</name>
<dbReference type="AlphaFoldDB" id="A0A5R9QQ38"/>
<dbReference type="Pfam" id="PF20390">
    <property type="entry name" value="DUF6685"/>
    <property type="match status" value="1"/>
</dbReference>
<comment type="caution">
    <text evidence="1">The sequence shown here is derived from an EMBL/GenBank/DDBJ whole genome shotgun (WGS) entry which is preliminary data.</text>
</comment>
<dbReference type="Proteomes" id="UP000306635">
    <property type="component" value="Unassembled WGS sequence"/>
</dbReference>
<keyword evidence="2" id="KW-1185">Reference proteome</keyword>
<dbReference type="RefSeq" id="WP_138525898.1">
    <property type="nucleotide sequence ID" value="NZ_JAOCBK010000006.1"/>
</dbReference>
<dbReference type="EMBL" id="SWDV01000037">
    <property type="protein sequence ID" value="TLX71911.1"/>
    <property type="molecule type" value="Genomic_DNA"/>
</dbReference>
<evidence type="ECO:0000313" key="1">
    <source>
        <dbReference type="EMBL" id="TLX71911.1"/>
    </source>
</evidence>
<protein>
    <submittedName>
        <fullName evidence="1">Uncharacterized protein</fullName>
    </submittedName>
</protein>
<organism evidence="1 2">
    <name type="scientific">Pseudomonas nicosulfuronedens</name>
    <dbReference type="NCBI Taxonomy" id="2571105"/>
    <lineage>
        <taxon>Bacteria</taxon>
        <taxon>Pseudomonadati</taxon>
        <taxon>Pseudomonadota</taxon>
        <taxon>Gammaproteobacteria</taxon>
        <taxon>Pseudomonadales</taxon>
        <taxon>Pseudomonadaceae</taxon>
        <taxon>Pseudomonas</taxon>
    </lineage>
</organism>
<sequence>MSQPPRPRSVTSRLAALAQRLGIGSTDGRNIAERSRSLSLPFEPLPEWRAGLGWQSGPPLYRLIDLPRGALSGPVQEDKARIHTVLKRLVASHREEHPAVDIRSIDGLCCRSLLDSPLAGLEELSNCEQCRKVRIISYNDFTKVLGVALPGFERKAPLLLRSAGWHGARLFWDDDNHPCELANAVVYARRRGLEIILPASIQRFELQSSALDELERDFHMLAMPAKAWSDASFMELLLETGMPYARFGLFNSETPESLLLPRDHPQSDAFGRGLREAGAPDVIAYLRRAGKTG</sequence>
<dbReference type="InterPro" id="IPR046507">
    <property type="entry name" value="DUF6685"/>
</dbReference>
<dbReference type="OrthoDB" id="6968898at2"/>
<accession>A0A5R9QQ38</accession>